<dbReference type="STRING" id="525365.HMPREF0548_0437"/>
<dbReference type="GO" id="GO:0008803">
    <property type="term" value="F:bis(5'-nucleosyl)-tetraphosphatase (symmetrical) activity"/>
    <property type="evidence" value="ECO:0007669"/>
    <property type="project" value="TreeGrafter"/>
</dbReference>
<feature type="domain" description="Serine/threonine specific protein phosphatases" evidence="1">
    <location>
        <begin position="94"/>
        <end position="99"/>
    </location>
</feature>
<dbReference type="GO" id="GO:0110154">
    <property type="term" value="P:RNA decapping"/>
    <property type="evidence" value="ECO:0007669"/>
    <property type="project" value="TreeGrafter"/>
</dbReference>
<proteinExistence type="predicted"/>
<dbReference type="InterPro" id="IPR006186">
    <property type="entry name" value="Ser/Thr-sp_prot-phosphatase"/>
</dbReference>
<dbReference type="EMBL" id="ACGU01000016">
    <property type="protein sequence ID" value="EEJ72741.1"/>
    <property type="molecule type" value="Genomic_DNA"/>
</dbReference>
<dbReference type="PANTHER" id="PTHR42850">
    <property type="entry name" value="METALLOPHOSPHOESTERASE"/>
    <property type="match status" value="1"/>
</dbReference>
<organism evidence="2 3">
    <name type="scientific">Lactobacillus ultunensis DSM 16047</name>
    <dbReference type="NCBI Taxonomy" id="525365"/>
    <lineage>
        <taxon>Bacteria</taxon>
        <taxon>Bacillati</taxon>
        <taxon>Bacillota</taxon>
        <taxon>Bacilli</taxon>
        <taxon>Lactobacillales</taxon>
        <taxon>Lactobacillaceae</taxon>
        <taxon>Lactobacillus</taxon>
    </lineage>
</organism>
<protein>
    <submittedName>
        <fullName evidence="2">Ser/Thr phosphatase family protein</fullName>
    </submittedName>
</protein>
<dbReference type="Pfam" id="PF00149">
    <property type="entry name" value="Metallophos"/>
    <property type="match status" value="1"/>
</dbReference>
<dbReference type="OrthoDB" id="384253at2"/>
<evidence type="ECO:0000259" key="1">
    <source>
        <dbReference type="PROSITE" id="PS00125"/>
    </source>
</evidence>
<comment type="caution">
    <text evidence="2">The sequence shown here is derived from an EMBL/GenBank/DDBJ whole genome shotgun (WGS) entry which is preliminary data.</text>
</comment>
<dbReference type="AlphaFoldDB" id="C2EL91"/>
<dbReference type="eggNOG" id="COG0639">
    <property type="taxonomic scope" value="Bacteria"/>
</dbReference>
<dbReference type="GO" id="GO:0016791">
    <property type="term" value="F:phosphatase activity"/>
    <property type="evidence" value="ECO:0007669"/>
    <property type="project" value="TreeGrafter"/>
</dbReference>
<dbReference type="Proteomes" id="UP000005583">
    <property type="component" value="Unassembled WGS sequence"/>
</dbReference>
<dbReference type="SUPFAM" id="SSF56300">
    <property type="entry name" value="Metallo-dependent phosphatases"/>
    <property type="match status" value="1"/>
</dbReference>
<reference evidence="2 3" key="1">
    <citation type="submission" date="2009-01" db="EMBL/GenBank/DDBJ databases">
        <authorList>
            <person name="Qin X."/>
            <person name="Bachman B."/>
            <person name="Battles P."/>
            <person name="Bell A."/>
            <person name="Bess C."/>
            <person name="Bickham C."/>
            <person name="Chaboub L."/>
            <person name="Chen D."/>
            <person name="Coyle M."/>
            <person name="Deiros D.R."/>
            <person name="Dinh H."/>
            <person name="Forbes L."/>
            <person name="Fowler G."/>
            <person name="Francisco L."/>
            <person name="Fu Q."/>
            <person name="Gubbala S."/>
            <person name="Hale W."/>
            <person name="Han Y."/>
            <person name="Hemphill L."/>
            <person name="Highlander S.K."/>
            <person name="Hirani K."/>
            <person name="Hogues M."/>
            <person name="Jackson L."/>
            <person name="Jakkamsetti A."/>
            <person name="Javaid M."/>
            <person name="Jiang H."/>
            <person name="Korchina V."/>
            <person name="Kovar C."/>
            <person name="Lara F."/>
            <person name="Lee S."/>
            <person name="Mata R."/>
            <person name="Mathew T."/>
            <person name="Moen C."/>
            <person name="Morales K."/>
            <person name="Munidasa M."/>
            <person name="Nazareth L."/>
            <person name="Ngo R."/>
            <person name="Nguyen L."/>
            <person name="Okwuonu G."/>
            <person name="Ongeri F."/>
            <person name="Patil S."/>
            <person name="Petrosino J."/>
            <person name="Pham C."/>
            <person name="Pham P."/>
            <person name="Pu L.-L."/>
            <person name="Puazo M."/>
            <person name="Raj R."/>
            <person name="Reid J."/>
            <person name="Rouhana J."/>
            <person name="Saada N."/>
            <person name="Shang Y."/>
            <person name="Simmons D."/>
            <person name="Thornton R."/>
            <person name="Warren J."/>
            <person name="Weissenberger G."/>
            <person name="Zhang J."/>
            <person name="Zhang L."/>
            <person name="Zhou C."/>
            <person name="Zhu D."/>
            <person name="Muzny D."/>
            <person name="Worley K."/>
            <person name="Gibbs R."/>
        </authorList>
    </citation>
    <scope>NUCLEOTIDE SEQUENCE [LARGE SCALE GENOMIC DNA]</scope>
    <source>
        <strain evidence="2 3">DSM 16047</strain>
    </source>
</reference>
<dbReference type="InterPro" id="IPR029052">
    <property type="entry name" value="Metallo-depent_PP-like"/>
</dbReference>
<keyword evidence="3" id="KW-1185">Reference proteome</keyword>
<sequence>MKKSNNKYVSLLPKNYQVDLDTQTITSNKDAKYYIFFSDIHGNAKTIALIKQAYSDYGDAQLVGGGDYIDGRKDSKMVTEDLMKLATENNAVILKGNHEEMMLDFAQGGDPDRLWFYNGGKTTLRSFFGSKKINYRESQEQLRNSSFYDFYLSLPIMFETPNFIFVHGGVMPIKNYNDPNQYGKGWGVTGLSKYDEYRLWARDEYFYHQSNLGVSVQEATYFAHNKTGKTIVTGHTPTALLHGVFDDGRIMEDTPFTDCCVRPVQYKGEPARIFTDNGCHSRYPGHDGNVTVLNNKGEILVVYDHDDPQGLDWNTYKKKYGKYQA</sequence>
<gene>
    <name evidence="2" type="ORF">HMPREF0548_0437</name>
</gene>
<dbReference type="GO" id="GO:0005737">
    <property type="term" value="C:cytoplasm"/>
    <property type="evidence" value="ECO:0007669"/>
    <property type="project" value="TreeGrafter"/>
</dbReference>
<dbReference type="Gene3D" id="3.60.21.10">
    <property type="match status" value="1"/>
</dbReference>
<dbReference type="InterPro" id="IPR004843">
    <property type="entry name" value="Calcineurin-like_PHP"/>
</dbReference>
<dbReference type="RefSeq" id="WP_007126625.1">
    <property type="nucleotide sequence ID" value="NZ_AZFO01000019.1"/>
</dbReference>
<dbReference type="PATRIC" id="fig|525365.8.peg.634"/>
<dbReference type="PANTHER" id="PTHR42850:SF4">
    <property type="entry name" value="ZINC-DEPENDENT ENDOPOLYPHOSPHATASE"/>
    <property type="match status" value="1"/>
</dbReference>
<evidence type="ECO:0000313" key="2">
    <source>
        <dbReference type="EMBL" id="EEJ72741.1"/>
    </source>
</evidence>
<dbReference type="InterPro" id="IPR050126">
    <property type="entry name" value="Ap4A_hydrolase"/>
</dbReference>
<evidence type="ECO:0000313" key="3">
    <source>
        <dbReference type="Proteomes" id="UP000005583"/>
    </source>
</evidence>
<name>C2EL91_9LACO</name>
<dbReference type="HOGENOM" id="CLU_023125_4_0_9"/>
<dbReference type="PROSITE" id="PS00125">
    <property type="entry name" value="SER_THR_PHOSPHATASE"/>
    <property type="match status" value="1"/>
</dbReference>
<accession>C2EL91</accession>